<dbReference type="STRING" id="215637.A0A4P9ZKN0"/>
<dbReference type="InterPro" id="IPR026907">
    <property type="entry name" value="GCIP-like"/>
</dbReference>
<keyword evidence="1" id="KW-1133">Transmembrane helix</keyword>
<dbReference type="GO" id="GO:0005634">
    <property type="term" value="C:nucleus"/>
    <property type="evidence" value="ECO:0007669"/>
    <property type="project" value="TreeGrafter"/>
</dbReference>
<evidence type="ECO:0000256" key="1">
    <source>
        <dbReference type="SAM" id="Phobius"/>
    </source>
</evidence>
<sequence length="453" mass="50166">MAATYFRLLLGEYENLPLSRTTQADHEYYPSRKGADKRFMIVMQNVYTVFTFLFSFSSVKITALASLFEFPRHLFVKSIRGWLLYSSHICRTSSQPLSTLLGQFIPDMVTPEAIARYQSSLAQLAKQGSALASLVENPGFRRYNQESNLQLDAEGQTLELIVKDLTTQMESDCTKIALSFNNVAVASLGQVSCDRFIKDHLPLVVSFIKTFPAGAGATLLDEYYGLVQGLLTAVSNVADSVRQAFERSVAQRPIGAELEQRVLSQSQLTWDACQGLRSGSKNNLQAVRQRWVTDVAPLIADASQELAEALAAPESSSEDGADEFDDNFGLNVTDAGSWSASKKEFAQKMLSYIQKLPGLYSAIDKGVLSRTGGSGSTEQVGWQDELLKQGKLVSEAVDEAVCAIWSEEDVDQIKSVYDELQECVGRLVAHVVPQMDSQSRWYPRVHKYASERV</sequence>
<gene>
    <name evidence="3" type="ORF">BJ085DRAFT_32302</name>
</gene>
<organism evidence="3 4">
    <name type="scientific">Dimargaris cristalligena</name>
    <dbReference type="NCBI Taxonomy" id="215637"/>
    <lineage>
        <taxon>Eukaryota</taxon>
        <taxon>Fungi</taxon>
        <taxon>Fungi incertae sedis</taxon>
        <taxon>Zoopagomycota</taxon>
        <taxon>Kickxellomycotina</taxon>
        <taxon>Dimargaritomycetes</taxon>
        <taxon>Dimargaritales</taxon>
        <taxon>Dimargaritaceae</taxon>
        <taxon>Dimargaris</taxon>
    </lineage>
</organism>
<feature type="domain" description="Cyclin-D1-binding protein 1-like N-terminal" evidence="2">
    <location>
        <begin position="163"/>
        <end position="311"/>
    </location>
</feature>
<evidence type="ECO:0000259" key="2">
    <source>
        <dbReference type="Pfam" id="PF13324"/>
    </source>
</evidence>
<dbReference type="InterPro" id="IPR049317">
    <property type="entry name" value="GCIP-like_N"/>
</dbReference>
<feature type="transmembrane region" description="Helical" evidence="1">
    <location>
        <begin position="46"/>
        <end position="68"/>
    </location>
</feature>
<dbReference type="EMBL" id="ML003525">
    <property type="protein sequence ID" value="RKP33836.1"/>
    <property type="molecule type" value="Genomic_DNA"/>
</dbReference>
<protein>
    <recommendedName>
        <fullName evidence="2">Cyclin-D1-binding protein 1-like N-terminal domain-containing protein</fullName>
    </recommendedName>
</protein>
<dbReference type="AlphaFoldDB" id="A0A4P9ZKN0"/>
<name>A0A4P9ZKN0_9FUNG</name>
<proteinExistence type="predicted"/>
<evidence type="ECO:0000313" key="4">
    <source>
        <dbReference type="Proteomes" id="UP000268162"/>
    </source>
</evidence>
<dbReference type="Gene3D" id="1.20.1410.10">
    <property type="entry name" value="I/LWEQ domain"/>
    <property type="match status" value="1"/>
</dbReference>
<keyword evidence="1" id="KW-0812">Transmembrane</keyword>
<accession>A0A4P9ZKN0</accession>
<dbReference type="PANTHER" id="PTHR15492:SF1">
    <property type="entry name" value="CYCLIN-D1-BINDING PROTEIN 1"/>
    <property type="match status" value="1"/>
</dbReference>
<evidence type="ECO:0000313" key="3">
    <source>
        <dbReference type="EMBL" id="RKP33836.1"/>
    </source>
</evidence>
<dbReference type="PANTHER" id="PTHR15492">
    <property type="entry name" value="CYCLIN D1-BINDING PROTEIN 1"/>
    <property type="match status" value="1"/>
</dbReference>
<keyword evidence="4" id="KW-1185">Reference proteome</keyword>
<keyword evidence="1" id="KW-0472">Membrane</keyword>
<reference evidence="4" key="1">
    <citation type="journal article" date="2018" name="Nat. Microbiol.">
        <title>Leveraging single-cell genomics to expand the fungal tree of life.</title>
        <authorList>
            <person name="Ahrendt S.R."/>
            <person name="Quandt C.A."/>
            <person name="Ciobanu D."/>
            <person name="Clum A."/>
            <person name="Salamov A."/>
            <person name="Andreopoulos B."/>
            <person name="Cheng J.F."/>
            <person name="Woyke T."/>
            <person name="Pelin A."/>
            <person name="Henrissat B."/>
            <person name="Reynolds N.K."/>
            <person name="Benny G.L."/>
            <person name="Smith M.E."/>
            <person name="James T.Y."/>
            <person name="Grigoriev I.V."/>
        </authorList>
    </citation>
    <scope>NUCLEOTIDE SEQUENCE [LARGE SCALE GENOMIC DNA]</scope>
    <source>
        <strain evidence="4">RSA 468</strain>
    </source>
</reference>
<dbReference type="Pfam" id="PF13324">
    <property type="entry name" value="GCIP_N"/>
    <property type="match status" value="1"/>
</dbReference>
<dbReference type="Proteomes" id="UP000268162">
    <property type="component" value="Unassembled WGS sequence"/>
</dbReference>